<dbReference type="PROSITE" id="PS01188">
    <property type="entry name" value="ELO"/>
    <property type="match status" value="1"/>
</dbReference>
<proteinExistence type="inferred from homology"/>
<sequence length="298" mass="34736">MLEGFTEFSIYRGNSTDTLHSDYVYRYALPFERVHDKVGWTLLFQRYWHHSLTISVIYYVLIRLIQWFMEDRKPFDLRRPLFLWNGALAAFSILGFVRFSEDFLYNWASHGLAYSLCHSCNPDSVAAYWSLLFALSKIVELGDTLFIVLRKKPLIFLHYYHHAAVLVYTVHSGAEHTAPGQAFITMNYLAHSVMYSYYTLTAYGKRPPKWVSMIVTTVQTAQMFAGVAVSAMVYKWKVNDNYRCQQSMGNLYLAFLIYVTFAILFVQFFADAYIKKSSRKSAKMESSQKIDSEKKKVQ</sequence>
<feature type="transmembrane region" description="Helical" evidence="11">
    <location>
        <begin position="47"/>
        <end position="69"/>
    </location>
</feature>
<evidence type="ECO:0000256" key="4">
    <source>
        <dbReference type="ARBA" id="ARBA00022679"/>
    </source>
</evidence>
<feature type="transmembrane region" description="Helical" evidence="11">
    <location>
        <begin position="180"/>
        <end position="198"/>
    </location>
</feature>
<comment type="catalytic activity">
    <reaction evidence="11">
        <text>a very-long-chain acyl-CoA + malonyl-CoA + H(+) = a very-long-chain 3-oxoacyl-CoA + CO2 + CoA</text>
        <dbReference type="Rhea" id="RHEA:32727"/>
        <dbReference type="ChEBI" id="CHEBI:15378"/>
        <dbReference type="ChEBI" id="CHEBI:16526"/>
        <dbReference type="ChEBI" id="CHEBI:57287"/>
        <dbReference type="ChEBI" id="CHEBI:57384"/>
        <dbReference type="ChEBI" id="CHEBI:90725"/>
        <dbReference type="ChEBI" id="CHEBI:90736"/>
        <dbReference type="EC" id="2.3.1.199"/>
    </reaction>
</comment>
<comment type="caution">
    <text evidence="13">The sequence shown here is derived from an EMBL/GenBank/DDBJ whole genome shotgun (WGS) entry which is preliminary data.</text>
</comment>
<protein>
    <recommendedName>
        <fullName evidence="11">Elongation of very long chain fatty acids protein</fullName>
        <ecNumber evidence="11">2.3.1.199</ecNumber>
    </recommendedName>
    <alternativeName>
        <fullName evidence="11">Very-long-chain 3-oxoacyl-CoA synthase</fullName>
    </alternativeName>
</protein>
<dbReference type="GO" id="GO:0009922">
    <property type="term" value="F:fatty acid elongase activity"/>
    <property type="evidence" value="ECO:0007669"/>
    <property type="project" value="UniProtKB-EC"/>
</dbReference>
<evidence type="ECO:0000256" key="12">
    <source>
        <dbReference type="SAM" id="MobiDB-lite"/>
    </source>
</evidence>
<dbReference type="EC" id="2.3.1.199" evidence="11"/>
<keyword evidence="4 11" id="KW-0808">Transferase</keyword>
<feature type="compositionally biased region" description="Basic and acidic residues" evidence="12">
    <location>
        <begin position="282"/>
        <end position="298"/>
    </location>
</feature>
<feature type="transmembrane region" description="Helical" evidence="11">
    <location>
        <begin position="126"/>
        <end position="149"/>
    </location>
</feature>
<comment type="similarity">
    <text evidence="11">Belongs to the ELO family.</text>
</comment>
<evidence type="ECO:0000256" key="7">
    <source>
        <dbReference type="ARBA" id="ARBA00022989"/>
    </source>
</evidence>
<comment type="pathway">
    <text evidence="2">Lipid metabolism; fatty acid biosynthesis.</text>
</comment>
<dbReference type="GO" id="GO:0005789">
    <property type="term" value="C:endoplasmic reticulum membrane"/>
    <property type="evidence" value="ECO:0007669"/>
    <property type="project" value="TreeGrafter"/>
</dbReference>
<feature type="transmembrane region" description="Helical" evidence="11">
    <location>
        <begin position="251"/>
        <end position="274"/>
    </location>
</feature>
<feature type="region of interest" description="Disordered" evidence="12">
    <location>
        <begin position="279"/>
        <end position="298"/>
    </location>
</feature>
<dbReference type="GO" id="GO:0034626">
    <property type="term" value="P:fatty acid elongation, polyunsaturated fatty acid"/>
    <property type="evidence" value="ECO:0007669"/>
    <property type="project" value="TreeGrafter"/>
</dbReference>
<evidence type="ECO:0000313" key="14">
    <source>
        <dbReference type="Proteomes" id="UP001201812"/>
    </source>
</evidence>
<keyword evidence="3 11" id="KW-0444">Lipid biosynthesis</keyword>
<evidence type="ECO:0000313" key="13">
    <source>
        <dbReference type="EMBL" id="KAI1729466.1"/>
    </source>
</evidence>
<dbReference type="GO" id="GO:0030148">
    <property type="term" value="P:sphingolipid biosynthetic process"/>
    <property type="evidence" value="ECO:0007669"/>
    <property type="project" value="TreeGrafter"/>
</dbReference>
<dbReference type="GO" id="GO:0042761">
    <property type="term" value="P:very long-chain fatty acid biosynthetic process"/>
    <property type="evidence" value="ECO:0007669"/>
    <property type="project" value="TreeGrafter"/>
</dbReference>
<feature type="transmembrane region" description="Helical" evidence="11">
    <location>
        <begin position="81"/>
        <end position="99"/>
    </location>
</feature>
<dbReference type="EMBL" id="JAKKPZ010000001">
    <property type="protein sequence ID" value="KAI1729466.1"/>
    <property type="molecule type" value="Genomic_DNA"/>
</dbReference>
<keyword evidence="14" id="KW-1185">Reference proteome</keyword>
<evidence type="ECO:0000256" key="3">
    <source>
        <dbReference type="ARBA" id="ARBA00022516"/>
    </source>
</evidence>
<keyword evidence="6 11" id="KW-0276">Fatty acid metabolism</keyword>
<dbReference type="GO" id="GO:0019367">
    <property type="term" value="P:fatty acid elongation, saturated fatty acid"/>
    <property type="evidence" value="ECO:0007669"/>
    <property type="project" value="TreeGrafter"/>
</dbReference>
<dbReference type="Pfam" id="PF01151">
    <property type="entry name" value="ELO"/>
    <property type="match status" value="1"/>
</dbReference>
<organism evidence="13 14">
    <name type="scientific">Ditylenchus destructor</name>
    <dbReference type="NCBI Taxonomy" id="166010"/>
    <lineage>
        <taxon>Eukaryota</taxon>
        <taxon>Metazoa</taxon>
        <taxon>Ecdysozoa</taxon>
        <taxon>Nematoda</taxon>
        <taxon>Chromadorea</taxon>
        <taxon>Rhabditida</taxon>
        <taxon>Tylenchina</taxon>
        <taxon>Tylenchomorpha</taxon>
        <taxon>Sphaerularioidea</taxon>
        <taxon>Anguinidae</taxon>
        <taxon>Anguininae</taxon>
        <taxon>Ditylenchus</taxon>
    </lineage>
</organism>
<dbReference type="InterPro" id="IPR002076">
    <property type="entry name" value="ELO_fam"/>
</dbReference>
<dbReference type="PANTHER" id="PTHR11157">
    <property type="entry name" value="FATTY ACID ACYL TRANSFERASE-RELATED"/>
    <property type="match status" value="1"/>
</dbReference>
<dbReference type="InterPro" id="IPR030457">
    <property type="entry name" value="ELO_CS"/>
</dbReference>
<reference evidence="13" key="1">
    <citation type="submission" date="2022-01" db="EMBL/GenBank/DDBJ databases">
        <title>Genome Sequence Resource for Two Populations of Ditylenchus destructor, the Migratory Endoparasitic Phytonematode.</title>
        <authorList>
            <person name="Zhang H."/>
            <person name="Lin R."/>
            <person name="Xie B."/>
        </authorList>
    </citation>
    <scope>NUCLEOTIDE SEQUENCE</scope>
    <source>
        <strain evidence="13">BazhouSP</strain>
    </source>
</reference>
<evidence type="ECO:0000256" key="6">
    <source>
        <dbReference type="ARBA" id="ARBA00022832"/>
    </source>
</evidence>
<feature type="transmembrane region" description="Helical" evidence="11">
    <location>
        <begin position="156"/>
        <end position="174"/>
    </location>
</feature>
<keyword evidence="5 11" id="KW-0812">Transmembrane</keyword>
<evidence type="ECO:0000256" key="9">
    <source>
        <dbReference type="ARBA" id="ARBA00023136"/>
    </source>
</evidence>
<keyword evidence="9 11" id="KW-0472">Membrane</keyword>
<accession>A0AAD4NJQ2</accession>
<dbReference type="AlphaFoldDB" id="A0AAD4NJQ2"/>
<keyword evidence="10 11" id="KW-0275">Fatty acid biosynthesis</keyword>
<evidence type="ECO:0000256" key="5">
    <source>
        <dbReference type="ARBA" id="ARBA00022692"/>
    </source>
</evidence>
<name>A0AAD4NJQ2_9BILA</name>
<evidence type="ECO:0000256" key="2">
    <source>
        <dbReference type="ARBA" id="ARBA00005194"/>
    </source>
</evidence>
<keyword evidence="7 11" id="KW-1133">Transmembrane helix</keyword>
<dbReference type="GO" id="GO:0034625">
    <property type="term" value="P:fatty acid elongation, monounsaturated fatty acid"/>
    <property type="evidence" value="ECO:0007669"/>
    <property type="project" value="TreeGrafter"/>
</dbReference>
<gene>
    <name evidence="13" type="ORF">DdX_01708</name>
</gene>
<feature type="transmembrane region" description="Helical" evidence="11">
    <location>
        <begin position="210"/>
        <end position="231"/>
    </location>
</feature>
<evidence type="ECO:0000256" key="11">
    <source>
        <dbReference type="RuleBase" id="RU361115"/>
    </source>
</evidence>
<comment type="subcellular location">
    <subcellularLocation>
        <location evidence="1">Membrane</location>
        <topology evidence="1">Multi-pass membrane protein</topology>
    </subcellularLocation>
</comment>
<dbReference type="Proteomes" id="UP001201812">
    <property type="component" value="Unassembled WGS sequence"/>
</dbReference>
<evidence type="ECO:0000256" key="8">
    <source>
        <dbReference type="ARBA" id="ARBA00023098"/>
    </source>
</evidence>
<evidence type="ECO:0000256" key="10">
    <source>
        <dbReference type="ARBA" id="ARBA00023160"/>
    </source>
</evidence>
<evidence type="ECO:0000256" key="1">
    <source>
        <dbReference type="ARBA" id="ARBA00004141"/>
    </source>
</evidence>
<keyword evidence="8 11" id="KW-0443">Lipid metabolism</keyword>
<dbReference type="PANTHER" id="PTHR11157:SF156">
    <property type="entry name" value="FATTY ACID ELONGATION PROTEIN 4-RELATED"/>
    <property type="match status" value="1"/>
</dbReference>